<accession>A0A0A9CCA0</accession>
<reference evidence="1" key="2">
    <citation type="journal article" date="2015" name="Data Brief">
        <title>Shoot transcriptome of the giant reed, Arundo donax.</title>
        <authorList>
            <person name="Barrero R.A."/>
            <person name="Guerrero F.D."/>
            <person name="Moolhuijzen P."/>
            <person name="Goolsby J.A."/>
            <person name="Tidwell J."/>
            <person name="Bellgard S.E."/>
            <person name="Bellgard M.I."/>
        </authorList>
    </citation>
    <scope>NUCLEOTIDE SEQUENCE</scope>
    <source>
        <tissue evidence="1">Shoot tissue taken approximately 20 cm above the soil surface</tissue>
    </source>
</reference>
<sequence length="31" mass="3279">MATCALRRLRSSCCRSGCVGMPRGATMGGCW</sequence>
<name>A0A0A9CCA0_ARUDO</name>
<reference evidence="1" key="1">
    <citation type="submission" date="2014-09" db="EMBL/GenBank/DDBJ databases">
        <authorList>
            <person name="Magalhaes I.L.F."/>
            <person name="Oliveira U."/>
            <person name="Santos F.R."/>
            <person name="Vidigal T.H.D.A."/>
            <person name="Brescovit A.D."/>
            <person name="Santos A.J."/>
        </authorList>
    </citation>
    <scope>NUCLEOTIDE SEQUENCE</scope>
    <source>
        <tissue evidence="1">Shoot tissue taken approximately 20 cm above the soil surface</tissue>
    </source>
</reference>
<proteinExistence type="predicted"/>
<dbReference type="AlphaFoldDB" id="A0A0A9CCA0"/>
<dbReference type="EMBL" id="GBRH01226865">
    <property type="protein sequence ID" value="JAD71030.1"/>
    <property type="molecule type" value="Transcribed_RNA"/>
</dbReference>
<organism evidence="1">
    <name type="scientific">Arundo donax</name>
    <name type="common">Giant reed</name>
    <name type="synonym">Donax arundinaceus</name>
    <dbReference type="NCBI Taxonomy" id="35708"/>
    <lineage>
        <taxon>Eukaryota</taxon>
        <taxon>Viridiplantae</taxon>
        <taxon>Streptophyta</taxon>
        <taxon>Embryophyta</taxon>
        <taxon>Tracheophyta</taxon>
        <taxon>Spermatophyta</taxon>
        <taxon>Magnoliopsida</taxon>
        <taxon>Liliopsida</taxon>
        <taxon>Poales</taxon>
        <taxon>Poaceae</taxon>
        <taxon>PACMAD clade</taxon>
        <taxon>Arundinoideae</taxon>
        <taxon>Arundineae</taxon>
        <taxon>Arundo</taxon>
    </lineage>
</organism>
<protein>
    <submittedName>
        <fullName evidence="1">Uncharacterized protein</fullName>
    </submittedName>
</protein>
<evidence type="ECO:0000313" key="1">
    <source>
        <dbReference type="EMBL" id="JAD71030.1"/>
    </source>
</evidence>